<gene>
    <name evidence="1" type="ORF">Tco_0876359</name>
</gene>
<comment type="caution">
    <text evidence="1">The sequence shown here is derived from an EMBL/GenBank/DDBJ whole genome shotgun (WGS) entry which is preliminary data.</text>
</comment>
<protein>
    <submittedName>
        <fullName evidence="1">Uncharacterized protein</fullName>
    </submittedName>
</protein>
<name>A0ABQ5BV69_9ASTR</name>
<dbReference type="EMBL" id="BQNB010013576">
    <property type="protein sequence ID" value="GJT17653.1"/>
    <property type="molecule type" value="Genomic_DNA"/>
</dbReference>
<accession>A0ABQ5BV69</accession>
<evidence type="ECO:0000313" key="2">
    <source>
        <dbReference type="Proteomes" id="UP001151760"/>
    </source>
</evidence>
<keyword evidence="2" id="KW-1185">Reference proteome</keyword>
<proteinExistence type="predicted"/>
<evidence type="ECO:0000313" key="1">
    <source>
        <dbReference type="EMBL" id="GJT17653.1"/>
    </source>
</evidence>
<reference evidence="1" key="1">
    <citation type="journal article" date="2022" name="Int. J. Mol. Sci.">
        <title>Draft Genome of Tanacetum Coccineum: Genomic Comparison of Closely Related Tanacetum-Family Plants.</title>
        <authorList>
            <person name="Yamashiro T."/>
            <person name="Shiraishi A."/>
            <person name="Nakayama K."/>
            <person name="Satake H."/>
        </authorList>
    </citation>
    <scope>NUCLEOTIDE SEQUENCE</scope>
</reference>
<sequence length="263" mass="30473">MIPQFYCYLNIKLPILKKEGELVTQRREFQLEMDGVVLCISPVTAAEIQAWLKRKGRLKIWEAIRTRFGGNAYSKKMQKAIFKQQFEAFKISNSEGLERDRNRFQQLLSQLDSSCADSINRNDANHMFLRSFILKSEWTSIGKLQMIAIRMKKFYKIYTGRSLPRRVSLRGWKKTHGGFDKKRGLSVSIVHNNGHCARECTGKGRTHDGKEKEILSFINIKNVGRKEKNQMGLLTMDDGIVNWGEHTKAEETNHALMAYQLKQ</sequence>
<dbReference type="Proteomes" id="UP001151760">
    <property type="component" value="Unassembled WGS sequence"/>
</dbReference>
<reference evidence="1" key="2">
    <citation type="submission" date="2022-01" db="EMBL/GenBank/DDBJ databases">
        <authorList>
            <person name="Yamashiro T."/>
            <person name="Shiraishi A."/>
            <person name="Satake H."/>
            <person name="Nakayama K."/>
        </authorList>
    </citation>
    <scope>NUCLEOTIDE SEQUENCE</scope>
</reference>
<organism evidence="1 2">
    <name type="scientific">Tanacetum coccineum</name>
    <dbReference type="NCBI Taxonomy" id="301880"/>
    <lineage>
        <taxon>Eukaryota</taxon>
        <taxon>Viridiplantae</taxon>
        <taxon>Streptophyta</taxon>
        <taxon>Embryophyta</taxon>
        <taxon>Tracheophyta</taxon>
        <taxon>Spermatophyta</taxon>
        <taxon>Magnoliopsida</taxon>
        <taxon>eudicotyledons</taxon>
        <taxon>Gunneridae</taxon>
        <taxon>Pentapetalae</taxon>
        <taxon>asterids</taxon>
        <taxon>campanulids</taxon>
        <taxon>Asterales</taxon>
        <taxon>Asteraceae</taxon>
        <taxon>Asteroideae</taxon>
        <taxon>Anthemideae</taxon>
        <taxon>Anthemidinae</taxon>
        <taxon>Tanacetum</taxon>
    </lineage>
</organism>